<sequence>MFAWGVVNSLEARIKWRSLRWWKAIKWPSAHEVDFGGFTVSFGFKDCEVWVHGGEDGGRCIASLPKQDKVQRLSDLKGELICGSYRVVIEAPLVSEDGEVHAIIRDVDGGEEVGAAALEGDLESGVRYGEQFVIWHRTESRDAYLEVAFVEEVSDLAILVTSLLVFARFSAGGGDVG</sequence>
<organism evidence="1 2">
    <name type="scientific">Rubritalea tangerina</name>
    <dbReference type="NCBI Taxonomy" id="430798"/>
    <lineage>
        <taxon>Bacteria</taxon>
        <taxon>Pseudomonadati</taxon>
        <taxon>Verrucomicrobiota</taxon>
        <taxon>Verrucomicrobiia</taxon>
        <taxon>Verrucomicrobiales</taxon>
        <taxon>Rubritaleaceae</taxon>
        <taxon>Rubritalea</taxon>
    </lineage>
</organism>
<dbReference type="Proteomes" id="UP001597389">
    <property type="component" value="Unassembled WGS sequence"/>
</dbReference>
<keyword evidence="2" id="KW-1185">Reference proteome</keyword>
<protein>
    <recommendedName>
        <fullName evidence="3">DUF4178 domain-containing protein</fullName>
    </recommendedName>
</protein>
<comment type="caution">
    <text evidence="1">The sequence shown here is derived from an EMBL/GenBank/DDBJ whole genome shotgun (WGS) entry which is preliminary data.</text>
</comment>
<proteinExistence type="predicted"/>
<accession>A0ABW4Z9Q9</accession>
<gene>
    <name evidence="1" type="ORF">ACFSW8_07180</name>
</gene>
<evidence type="ECO:0000313" key="1">
    <source>
        <dbReference type="EMBL" id="MFD2158673.1"/>
    </source>
</evidence>
<evidence type="ECO:0000313" key="2">
    <source>
        <dbReference type="Proteomes" id="UP001597389"/>
    </source>
</evidence>
<dbReference type="RefSeq" id="WP_377177822.1">
    <property type="nucleotide sequence ID" value="NZ_JBHUJB010000031.1"/>
</dbReference>
<name>A0ABW4Z9Q9_9BACT</name>
<evidence type="ECO:0008006" key="3">
    <source>
        <dbReference type="Google" id="ProtNLM"/>
    </source>
</evidence>
<reference evidence="2" key="1">
    <citation type="journal article" date="2019" name="Int. J. Syst. Evol. Microbiol.">
        <title>The Global Catalogue of Microorganisms (GCM) 10K type strain sequencing project: providing services to taxonomists for standard genome sequencing and annotation.</title>
        <authorList>
            <consortium name="The Broad Institute Genomics Platform"/>
            <consortium name="The Broad Institute Genome Sequencing Center for Infectious Disease"/>
            <person name="Wu L."/>
            <person name="Ma J."/>
        </authorList>
    </citation>
    <scope>NUCLEOTIDE SEQUENCE [LARGE SCALE GENOMIC DNA]</scope>
    <source>
        <strain evidence="2">CCUG 57942</strain>
    </source>
</reference>
<dbReference type="EMBL" id="JBHUJB010000031">
    <property type="protein sequence ID" value="MFD2158673.1"/>
    <property type="molecule type" value="Genomic_DNA"/>
</dbReference>